<dbReference type="HOGENOM" id="CLU_1232300_0_0_1"/>
<dbReference type="Proteomes" id="UP000007875">
    <property type="component" value="Unassembled WGS sequence"/>
</dbReference>
<dbReference type="InParanoid" id="H2YX36"/>
<dbReference type="Gene3D" id="2.160.20.10">
    <property type="entry name" value="Single-stranded right-handed beta-helix, Pectin lyase-like"/>
    <property type="match status" value="1"/>
</dbReference>
<evidence type="ECO:0000313" key="2">
    <source>
        <dbReference type="Proteomes" id="UP000007875"/>
    </source>
</evidence>
<accession>H2YX36</accession>
<protein>
    <recommendedName>
        <fullName evidence="3">Right handed beta helix domain-containing protein</fullName>
    </recommendedName>
</protein>
<dbReference type="SUPFAM" id="SSF51126">
    <property type="entry name" value="Pectin lyase-like"/>
    <property type="match status" value="1"/>
</dbReference>
<dbReference type="eggNOG" id="ENOG502QT5S">
    <property type="taxonomic scope" value="Eukaryota"/>
</dbReference>
<evidence type="ECO:0000313" key="1">
    <source>
        <dbReference type="Ensembl" id="ENSCSAVP00000009897.1"/>
    </source>
</evidence>
<sequence>MAKYLVRRRELLDYQARIQNEGEPTNSEAVECWRKYYEVLMLSGLLQIWETLQLRAEGPCFPRVLRRTKGPRMDGGTITHIVSEKLTPSMLRSFPDDAVLQQHKTPATAIQQCYEGDLILIYPGVYEGEGFHELTESITIRGEGDRDEIVIEAIYYNDLFVNISCGDVTIENITLDQKYNTEGILRVESGHARVVNCLLRCDGTGVTVREGARITMTGCSITGAK</sequence>
<dbReference type="AlphaFoldDB" id="H2YX36"/>
<dbReference type="PANTHER" id="PTHR14695">
    <property type="entry name" value="SHC SH2-DOMAIN BINDING PROTEIN 1-RELATED"/>
    <property type="match status" value="1"/>
</dbReference>
<name>H2YX36_CIOSA</name>
<dbReference type="InterPro" id="IPR012334">
    <property type="entry name" value="Pectin_lyas_fold"/>
</dbReference>
<dbReference type="GO" id="GO:0007112">
    <property type="term" value="P:male meiosis cytokinesis"/>
    <property type="evidence" value="ECO:0007669"/>
    <property type="project" value="TreeGrafter"/>
</dbReference>
<dbReference type="STRING" id="51511.ENSCSAVP00000009897"/>
<reference evidence="1" key="3">
    <citation type="submission" date="2025-09" db="UniProtKB">
        <authorList>
            <consortium name="Ensembl"/>
        </authorList>
    </citation>
    <scope>IDENTIFICATION</scope>
</reference>
<proteinExistence type="predicted"/>
<dbReference type="InterPro" id="IPR045140">
    <property type="entry name" value="SHCBP1-like"/>
</dbReference>
<evidence type="ECO:0008006" key="3">
    <source>
        <dbReference type="Google" id="ProtNLM"/>
    </source>
</evidence>
<dbReference type="GO" id="GO:0007283">
    <property type="term" value="P:spermatogenesis"/>
    <property type="evidence" value="ECO:0007669"/>
    <property type="project" value="TreeGrafter"/>
</dbReference>
<dbReference type="GeneTree" id="ENSGT00940000161173"/>
<dbReference type="OMA" id="EGPCFPR"/>
<organism evidence="1 2">
    <name type="scientific">Ciona savignyi</name>
    <name type="common">Pacific transparent sea squirt</name>
    <dbReference type="NCBI Taxonomy" id="51511"/>
    <lineage>
        <taxon>Eukaryota</taxon>
        <taxon>Metazoa</taxon>
        <taxon>Chordata</taxon>
        <taxon>Tunicata</taxon>
        <taxon>Ascidiacea</taxon>
        <taxon>Phlebobranchia</taxon>
        <taxon>Cionidae</taxon>
        <taxon>Ciona</taxon>
    </lineage>
</organism>
<dbReference type="GO" id="GO:0072687">
    <property type="term" value="C:meiotic spindle"/>
    <property type="evidence" value="ECO:0007669"/>
    <property type="project" value="TreeGrafter"/>
</dbReference>
<dbReference type="PANTHER" id="PTHR14695:SF7">
    <property type="entry name" value="TESTICULAR SPINDLE-ASSOCIATED PROTEIN SHCBP1L"/>
    <property type="match status" value="1"/>
</dbReference>
<reference evidence="2" key="1">
    <citation type="submission" date="2003-08" db="EMBL/GenBank/DDBJ databases">
        <authorList>
            <person name="Birren B."/>
            <person name="Nusbaum C."/>
            <person name="Abebe A."/>
            <person name="Abouelleil A."/>
            <person name="Adekoya E."/>
            <person name="Ait-zahra M."/>
            <person name="Allen N."/>
            <person name="Allen T."/>
            <person name="An P."/>
            <person name="Anderson M."/>
            <person name="Anderson S."/>
            <person name="Arachchi H."/>
            <person name="Armbruster J."/>
            <person name="Bachantsang P."/>
            <person name="Baldwin J."/>
            <person name="Barry A."/>
            <person name="Bayul T."/>
            <person name="Blitshsteyn B."/>
            <person name="Bloom T."/>
            <person name="Blye J."/>
            <person name="Boguslavskiy L."/>
            <person name="Borowsky M."/>
            <person name="Boukhgalter B."/>
            <person name="Brunache A."/>
            <person name="Butler J."/>
            <person name="Calixte N."/>
            <person name="Calvo S."/>
            <person name="Camarata J."/>
            <person name="Campo K."/>
            <person name="Chang J."/>
            <person name="Cheshatsang Y."/>
            <person name="Citroen M."/>
            <person name="Collymore A."/>
            <person name="Considine T."/>
            <person name="Cook A."/>
            <person name="Cooke P."/>
            <person name="Corum B."/>
            <person name="Cuomo C."/>
            <person name="David R."/>
            <person name="Dawoe T."/>
            <person name="Degray S."/>
            <person name="Dodge S."/>
            <person name="Dooley K."/>
            <person name="Dorje P."/>
            <person name="Dorjee K."/>
            <person name="Dorris L."/>
            <person name="Duffey N."/>
            <person name="Dupes A."/>
            <person name="Elkins T."/>
            <person name="Engels R."/>
            <person name="Erickson J."/>
            <person name="Farina A."/>
            <person name="Faro S."/>
            <person name="Ferreira P."/>
            <person name="Fischer H."/>
            <person name="Fitzgerald M."/>
            <person name="Foley K."/>
            <person name="Gage D."/>
            <person name="Galagan J."/>
            <person name="Gearin G."/>
            <person name="Gnerre S."/>
            <person name="Gnirke A."/>
            <person name="Goyette A."/>
            <person name="Graham J."/>
            <person name="Grandbois E."/>
            <person name="Gyaltsen K."/>
            <person name="Hafez N."/>
            <person name="Hagopian D."/>
            <person name="Hagos B."/>
            <person name="Hall J."/>
            <person name="Hatcher B."/>
            <person name="Heller A."/>
            <person name="Higgins H."/>
            <person name="Honan T."/>
            <person name="Horn A."/>
            <person name="Houde N."/>
            <person name="Hughes L."/>
            <person name="Hulme W."/>
            <person name="Husby E."/>
            <person name="Iliev I."/>
            <person name="Jaffe D."/>
            <person name="Jones C."/>
            <person name="Kamal M."/>
            <person name="Kamat A."/>
            <person name="Kamvysselis M."/>
            <person name="Karlsson E."/>
            <person name="Kells C."/>
            <person name="Kieu A."/>
            <person name="Kisner P."/>
            <person name="Kodira C."/>
            <person name="Kulbokas E."/>
            <person name="Labutti K."/>
            <person name="Lama D."/>
            <person name="Landers T."/>
            <person name="Leger J."/>
            <person name="Levine S."/>
            <person name="Lewis D."/>
            <person name="Lewis T."/>
            <person name="Lindblad-toh K."/>
            <person name="Liu X."/>
            <person name="Lokyitsang T."/>
            <person name="Lokyitsang Y."/>
            <person name="Lucien O."/>
            <person name="Lui A."/>
            <person name="Ma L.J."/>
            <person name="Mabbitt R."/>
            <person name="Macdonald J."/>
            <person name="Maclean C."/>
            <person name="Major J."/>
            <person name="Manning J."/>
            <person name="Marabella R."/>
            <person name="Maru K."/>
            <person name="Matthews C."/>
            <person name="Mauceli E."/>
            <person name="Mccarthy M."/>
            <person name="Mcdonough S."/>
            <person name="Mcghee T."/>
            <person name="Meldrim J."/>
            <person name="Meneus L."/>
            <person name="Mesirov J."/>
            <person name="Mihalev A."/>
            <person name="Mihova T."/>
            <person name="Mikkelsen T."/>
            <person name="Mlenga V."/>
            <person name="Moru K."/>
            <person name="Mozes J."/>
            <person name="Mulrain L."/>
            <person name="Munson G."/>
            <person name="Naylor J."/>
            <person name="Newes C."/>
            <person name="Nguyen C."/>
            <person name="Nguyen N."/>
            <person name="Nguyen T."/>
            <person name="Nicol R."/>
            <person name="Nielsen C."/>
            <person name="Nizzari M."/>
            <person name="Norbu C."/>
            <person name="Norbu N."/>
            <person name="O'donnell P."/>
            <person name="Okoawo O."/>
            <person name="O'leary S."/>
            <person name="Omotosho B."/>
            <person name="O'neill K."/>
            <person name="Osman S."/>
            <person name="Parker S."/>
            <person name="Perrin D."/>
            <person name="Phunkhang P."/>
            <person name="Piqani B."/>
            <person name="Purcell S."/>
            <person name="Rachupka T."/>
            <person name="Ramasamy U."/>
            <person name="Rameau R."/>
            <person name="Ray V."/>
            <person name="Raymond C."/>
            <person name="Retta R."/>
            <person name="Richardson S."/>
            <person name="Rise C."/>
            <person name="Rodriguez J."/>
            <person name="Rogers J."/>
            <person name="Rogov P."/>
            <person name="Rutman M."/>
            <person name="Schupbach R."/>
            <person name="Seaman C."/>
            <person name="Settipalli S."/>
            <person name="Sharpe T."/>
            <person name="Sheridan J."/>
            <person name="Sherpa N."/>
            <person name="Shi J."/>
            <person name="Smirnov S."/>
            <person name="Smith C."/>
            <person name="Sougnez C."/>
            <person name="Spencer B."/>
            <person name="Stalker J."/>
            <person name="Stange-thomann N."/>
            <person name="Stavropoulos S."/>
            <person name="Stetson K."/>
            <person name="Stone C."/>
            <person name="Stone S."/>
            <person name="Stubbs M."/>
            <person name="Talamas J."/>
            <person name="Tchuinga P."/>
            <person name="Tenzing P."/>
            <person name="Tesfaye S."/>
            <person name="Theodore J."/>
            <person name="Thoulutsang Y."/>
            <person name="Topham K."/>
            <person name="Towey S."/>
            <person name="Tsamla T."/>
            <person name="Tsomo N."/>
            <person name="Vallee D."/>
            <person name="Vassiliev H."/>
            <person name="Venkataraman V."/>
            <person name="Vinson J."/>
            <person name="Vo A."/>
            <person name="Wade C."/>
            <person name="Wang S."/>
            <person name="Wangchuk T."/>
            <person name="Wangdi T."/>
            <person name="Whittaker C."/>
            <person name="Wilkinson J."/>
            <person name="Wu Y."/>
            <person name="Wyman D."/>
            <person name="Yadav S."/>
            <person name="Yang S."/>
            <person name="Yang X."/>
            <person name="Yeager S."/>
            <person name="Yee E."/>
            <person name="Young G."/>
            <person name="Zainoun J."/>
            <person name="Zembeck L."/>
            <person name="Zimmer A."/>
            <person name="Zody M."/>
            <person name="Lander E."/>
        </authorList>
    </citation>
    <scope>NUCLEOTIDE SEQUENCE [LARGE SCALE GENOMIC DNA]</scope>
</reference>
<dbReference type="Ensembl" id="ENSCSAVT00000010017.1">
    <property type="protein sequence ID" value="ENSCSAVP00000009897.1"/>
    <property type="gene ID" value="ENSCSAVG00000005819.1"/>
</dbReference>
<reference evidence="1" key="2">
    <citation type="submission" date="2025-08" db="UniProtKB">
        <authorList>
            <consortium name="Ensembl"/>
        </authorList>
    </citation>
    <scope>IDENTIFICATION</scope>
</reference>
<keyword evidence="2" id="KW-1185">Reference proteome</keyword>
<dbReference type="InterPro" id="IPR011050">
    <property type="entry name" value="Pectin_lyase_fold/virulence"/>
</dbReference>